<evidence type="ECO:0000256" key="1">
    <source>
        <dbReference type="SAM" id="Phobius"/>
    </source>
</evidence>
<keyword evidence="1" id="KW-1133">Transmembrane helix</keyword>
<feature type="transmembrane region" description="Helical" evidence="1">
    <location>
        <begin position="180"/>
        <end position="198"/>
    </location>
</feature>
<dbReference type="InParanoid" id="A0A409VSC0"/>
<feature type="transmembrane region" description="Helical" evidence="1">
    <location>
        <begin position="23"/>
        <end position="49"/>
    </location>
</feature>
<keyword evidence="1" id="KW-0812">Transmembrane</keyword>
<dbReference type="AlphaFoldDB" id="A0A409VSC0"/>
<proteinExistence type="predicted"/>
<dbReference type="EMBL" id="NHYE01005580">
    <property type="protein sequence ID" value="PPQ69129.1"/>
    <property type="molecule type" value="Genomic_DNA"/>
</dbReference>
<comment type="caution">
    <text evidence="2">The sequence shown here is derived from an EMBL/GenBank/DDBJ whole genome shotgun (WGS) entry which is preliminary data.</text>
</comment>
<feature type="transmembrane region" description="Helical" evidence="1">
    <location>
        <begin position="119"/>
        <end position="143"/>
    </location>
</feature>
<accession>A0A409VSC0</accession>
<name>A0A409VSC0_9AGAR</name>
<reference evidence="2 3" key="1">
    <citation type="journal article" date="2018" name="Evol. Lett.">
        <title>Horizontal gene cluster transfer increased hallucinogenic mushroom diversity.</title>
        <authorList>
            <person name="Reynolds H.T."/>
            <person name="Vijayakumar V."/>
            <person name="Gluck-Thaler E."/>
            <person name="Korotkin H.B."/>
            <person name="Matheny P.B."/>
            <person name="Slot J.C."/>
        </authorList>
    </citation>
    <scope>NUCLEOTIDE SEQUENCE [LARGE SCALE GENOMIC DNA]</scope>
    <source>
        <strain evidence="2 3">SRW20</strain>
    </source>
</reference>
<protein>
    <submittedName>
        <fullName evidence="2">Uncharacterized protein</fullName>
    </submittedName>
</protein>
<keyword evidence="1" id="KW-0472">Membrane</keyword>
<gene>
    <name evidence="2" type="ORF">CVT26_003577</name>
</gene>
<sequence>MRWFVQSDSLAMPTTDTELFDDLYLLSFPMAMAYEIVILLVITCFYDLWRGRRRYTGRYKWFLVSFISVMFLLSTGDMVKNILSIMHALVTPFSSPAVGIFGTPITLSGQQYARLATMLPYVFTIWGADFFMMWRCIVLYAGIEGRGWIALLCFLSLSSVTSLTFGTLSLIGVNIINSEASVLLGFVNPIDLYIPHFQSGLMIPLNSFEVGVMTLVSFVINTSLSTLIVLRIRYCQLNIQKSLGTAHGTVYTRIIFLCVESCALLGVSELLLLIGIIAGNFFLDEIAIVIIPHISVSHQTSFLLPSIEIENLLSRSFLRC</sequence>
<evidence type="ECO:0000313" key="3">
    <source>
        <dbReference type="Proteomes" id="UP000284706"/>
    </source>
</evidence>
<feature type="transmembrane region" description="Helical" evidence="1">
    <location>
        <begin position="250"/>
        <end position="283"/>
    </location>
</feature>
<dbReference type="OrthoDB" id="3267806at2759"/>
<feature type="transmembrane region" description="Helical" evidence="1">
    <location>
        <begin position="149"/>
        <end position="173"/>
    </location>
</feature>
<feature type="transmembrane region" description="Helical" evidence="1">
    <location>
        <begin position="210"/>
        <end position="230"/>
    </location>
</feature>
<keyword evidence="3" id="KW-1185">Reference proteome</keyword>
<evidence type="ECO:0000313" key="2">
    <source>
        <dbReference type="EMBL" id="PPQ69129.1"/>
    </source>
</evidence>
<feature type="transmembrane region" description="Helical" evidence="1">
    <location>
        <begin position="85"/>
        <end position="107"/>
    </location>
</feature>
<organism evidence="2 3">
    <name type="scientific">Gymnopilus dilepis</name>
    <dbReference type="NCBI Taxonomy" id="231916"/>
    <lineage>
        <taxon>Eukaryota</taxon>
        <taxon>Fungi</taxon>
        <taxon>Dikarya</taxon>
        <taxon>Basidiomycota</taxon>
        <taxon>Agaricomycotina</taxon>
        <taxon>Agaricomycetes</taxon>
        <taxon>Agaricomycetidae</taxon>
        <taxon>Agaricales</taxon>
        <taxon>Agaricineae</taxon>
        <taxon>Hymenogastraceae</taxon>
        <taxon>Gymnopilus</taxon>
    </lineage>
</organism>
<feature type="transmembrane region" description="Helical" evidence="1">
    <location>
        <begin position="61"/>
        <end position="79"/>
    </location>
</feature>
<dbReference type="Proteomes" id="UP000284706">
    <property type="component" value="Unassembled WGS sequence"/>
</dbReference>